<feature type="signal peptide" evidence="1">
    <location>
        <begin position="1"/>
        <end position="38"/>
    </location>
</feature>
<feature type="chain" id="PRO_5047079942" description="POTRA domain-containing protein" evidence="1">
    <location>
        <begin position="39"/>
        <end position="502"/>
    </location>
</feature>
<reference evidence="3 4" key="1">
    <citation type="submission" date="2018-05" db="EMBL/GenBank/DDBJ databases">
        <title>Chitinophaga sp. nov., isolated from rhizosphere soil of Alhagi.</title>
        <authorList>
            <person name="Liu Y."/>
        </authorList>
    </citation>
    <scope>NUCLEOTIDE SEQUENCE [LARGE SCALE GENOMIC DNA]</scope>
    <source>
        <strain evidence="3 4">T22</strain>
    </source>
</reference>
<name>A0ABM6WBE3_9BACT</name>
<feature type="domain" description="POTRA" evidence="2">
    <location>
        <begin position="67"/>
        <end position="141"/>
    </location>
</feature>
<evidence type="ECO:0000313" key="3">
    <source>
        <dbReference type="EMBL" id="AWO01219.1"/>
    </source>
</evidence>
<accession>A0ABM6WBE3</accession>
<keyword evidence="1" id="KW-0732">Signal</keyword>
<keyword evidence="4" id="KW-1185">Reference proteome</keyword>
<dbReference type="InterPro" id="IPR010827">
    <property type="entry name" value="BamA/TamA_POTRA"/>
</dbReference>
<dbReference type="Pfam" id="PF07244">
    <property type="entry name" value="POTRA"/>
    <property type="match status" value="1"/>
</dbReference>
<evidence type="ECO:0000256" key="1">
    <source>
        <dbReference type="SAM" id="SignalP"/>
    </source>
</evidence>
<proteinExistence type="predicted"/>
<organism evidence="3 4">
    <name type="scientific">Chitinophaga alhagiae</name>
    <dbReference type="NCBI Taxonomy" id="2203219"/>
    <lineage>
        <taxon>Bacteria</taxon>
        <taxon>Pseudomonadati</taxon>
        <taxon>Bacteroidota</taxon>
        <taxon>Chitinophagia</taxon>
        <taxon>Chitinophagales</taxon>
        <taxon>Chitinophagaceae</taxon>
        <taxon>Chitinophaga</taxon>
    </lineage>
</organism>
<gene>
    <name evidence="3" type="ORF">DLD77_05705</name>
</gene>
<dbReference type="RefSeq" id="WP_119077432.1">
    <property type="nucleotide sequence ID" value="NZ_CP029600.1"/>
</dbReference>
<dbReference type="Proteomes" id="UP000246099">
    <property type="component" value="Chromosome"/>
</dbReference>
<sequence length="502" mass="57456">MNAANHLKIRKDSARRLFYGLACSVLLAALAVALPVAAQVQDSAAAPPDTATTPRPLAVVQDSGYVIVRNILVSGNKKTRTSIIIRELHVKRGDTVYLRTLAETLEANRKQLLNTSLFLNTTANVKNWDGNQADFVFEVWERWYLFAFPIFKLADRNFNQWWVEQKRSLNRVNVGIKAFQDNLTGRADDVYADVTVGYTQKFLLGYNLPYIDRQLRQGLGFVVSYSRNREINYISDLNKQQFFRQDDFLRRQFALGVNYTYRKAISTRHQVGLNYYFEAVDDSVAIKNPDYLGNGRTSMGYLELAYKLHYIQADSWQYPLVGQSFYAEVARAGFGQLNGLEYFKFRVKGAKYWELARKTYGALSLMGQAKLSDKQPYIGMRAMGYTDDYLRGLEYYVIDATSYFIFKSTLRRELLNFKVHLPIVPKKFSNLPIRVLAKAYGDMGYGYARQGLVLNGKLNNRMLYTAGVGLDVVSFYDACIRVEYSINQLGEKGLFLHAKLDM</sequence>
<protein>
    <recommendedName>
        <fullName evidence="2">POTRA domain-containing protein</fullName>
    </recommendedName>
</protein>
<evidence type="ECO:0000259" key="2">
    <source>
        <dbReference type="Pfam" id="PF07244"/>
    </source>
</evidence>
<dbReference type="Gene3D" id="2.40.160.50">
    <property type="entry name" value="membrane protein fhac: a member of the omp85/tpsb transporter family"/>
    <property type="match status" value="1"/>
</dbReference>
<evidence type="ECO:0000313" key="4">
    <source>
        <dbReference type="Proteomes" id="UP000246099"/>
    </source>
</evidence>
<dbReference type="EMBL" id="CP029600">
    <property type="protein sequence ID" value="AWO01219.1"/>
    <property type="molecule type" value="Genomic_DNA"/>
</dbReference>
<dbReference type="Gene3D" id="3.10.20.310">
    <property type="entry name" value="membrane protein fhac"/>
    <property type="match status" value="1"/>
</dbReference>